<protein>
    <recommendedName>
        <fullName evidence="3">Knr4/Smi1-like domain-containing protein</fullName>
    </recommendedName>
</protein>
<evidence type="ECO:0000313" key="1">
    <source>
        <dbReference type="EMBL" id="GAA5097124.1"/>
    </source>
</evidence>
<keyword evidence="2" id="KW-1185">Reference proteome</keyword>
<accession>A0ABP9MIJ6</accession>
<dbReference type="Proteomes" id="UP001500631">
    <property type="component" value="Unassembled WGS sequence"/>
</dbReference>
<name>A0ABP9MIJ6_9GAMM</name>
<comment type="caution">
    <text evidence="1">The sequence shown here is derived from an EMBL/GenBank/DDBJ whole genome shotgun (WGS) entry which is preliminary data.</text>
</comment>
<gene>
    <name evidence="1" type="ORF">GCM10023338_08270</name>
</gene>
<dbReference type="EMBL" id="BAABKE010000002">
    <property type="protein sequence ID" value="GAA5097124.1"/>
    <property type="molecule type" value="Genomic_DNA"/>
</dbReference>
<dbReference type="RefSeq" id="WP_077924930.1">
    <property type="nucleotide sequence ID" value="NZ_BAABKE010000002.1"/>
</dbReference>
<evidence type="ECO:0000313" key="2">
    <source>
        <dbReference type="Proteomes" id="UP001500631"/>
    </source>
</evidence>
<proteinExistence type="predicted"/>
<evidence type="ECO:0008006" key="3">
    <source>
        <dbReference type="Google" id="ProtNLM"/>
    </source>
</evidence>
<organism evidence="1 2">
    <name type="scientific">Wohlfahrtiimonas larvae</name>
    <dbReference type="NCBI Taxonomy" id="1157986"/>
    <lineage>
        <taxon>Bacteria</taxon>
        <taxon>Pseudomonadati</taxon>
        <taxon>Pseudomonadota</taxon>
        <taxon>Gammaproteobacteria</taxon>
        <taxon>Cardiobacteriales</taxon>
        <taxon>Ignatzschineriaceae</taxon>
        <taxon>Wohlfahrtiimonas</taxon>
    </lineage>
</organism>
<sequence>MYEIIETDFSIFKDKTKVMELFSPNNVVHKIVLLHYTLFEVVAIIEVPKINMEYVPSSSHYTAYLPLNISKDAINYIGVSILPHYWNSVYFLQDFYINHDFSKQIVREELKYFKLKLKDVPQQFLPTNKFDSKELPNKYLPEITNLGNKCIAQFYDKHSIGDIKNFYQLLEDNKIEKFSEINNVIDWMDKESYNKAYEKYLKEHPNIANMIIECEEKNLSIETTTFMENLYSILYSILTVTDQRIAHVIEKLQNIYHKITPYTWQYLPLEYENFHISPDPIIEKVAEKFGGIYNYKNRQYDYENIWDKRELNDDGSVKMSELETEIQELFPDGCYPFSEYQQSADSLIKKIINKKLSKPMWFPIMQLAETDCYYLDYEETKNKPVGQVIRVTGEKVEVVAQNYLIFMEQIMIPKIEEIIEKHKAT</sequence>
<reference evidence="2" key="1">
    <citation type="journal article" date="2019" name="Int. J. Syst. Evol. Microbiol.">
        <title>The Global Catalogue of Microorganisms (GCM) 10K type strain sequencing project: providing services to taxonomists for standard genome sequencing and annotation.</title>
        <authorList>
            <consortium name="The Broad Institute Genomics Platform"/>
            <consortium name="The Broad Institute Genome Sequencing Center for Infectious Disease"/>
            <person name="Wu L."/>
            <person name="Ma J."/>
        </authorList>
    </citation>
    <scope>NUCLEOTIDE SEQUENCE [LARGE SCALE GENOMIC DNA]</scope>
    <source>
        <strain evidence="2">JCM 18424</strain>
    </source>
</reference>